<accession>A0A132B198</accession>
<gene>
    <name evidence="2" type="ORF">LY89DRAFT_603774</name>
</gene>
<evidence type="ECO:0000313" key="2">
    <source>
        <dbReference type="EMBL" id="KUJ06148.1"/>
    </source>
</evidence>
<dbReference type="KEGG" id="psco:LY89DRAFT_603774"/>
<dbReference type="Proteomes" id="UP000070700">
    <property type="component" value="Unassembled WGS sequence"/>
</dbReference>
<name>A0A132B198_MOLSC</name>
<evidence type="ECO:0000313" key="3">
    <source>
        <dbReference type="Proteomes" id="UP000070700"/>
    </source>
</evidence>
<keyword evidence="1" id="KW-0472">Membrane</keyword>
<keyword evidence="1" id="KW-1133">Transmembrane helix</keyword>
<sequence>VLNSFGWGLFAFLGSLATSFINVHYIAELNFFVSVINIIGLMFGSPLFAVLFSKGVELEEKWYSLPFSFALKLL</sequence>
<keyword evidence="1" id="KW-0812">Transmembrane</keyword>
<evidence type="ECO:0000256" key="1">
    <source>
        <dbReference type="SAM" id="Phobius"/>
    </source>
</evidence>
<dbReference type="AlphaFoldDB" id="A0A132B198"/>
<dbReference type="EMBL" id="KQ947459">
    <property type="protein sequence ID" value="KUJ06148.1"/>
    <property type="molecule type" value="Genomic_DNA"/>
</dbReference>
<feature type="transmembrane region" description="Helical" evidence="1">
    <location>
        <begin position="31"/>
        <end position="52"/>
    </location>
</feature>
<proteinExistence type="predicted"/>
<dbReference type="InParanoid" id="A0A132B198"/>
<feature type="transmembrane region" description="Helical" evidence="1">
    <location>
        <begin position="7"/>
        <end position="25"/>
    </location>
</feature>
<dbReference type="OrthoDB" id="194139at2759"/>
<dbReference type="GeneID" id="28820051"/>
<reference evidence="2 3" key="1">
    <citation type="submission" date="2015-10" db="EMBL/GenBank/DDBJ databases">
        <title>Full genome of DAOMC 229536 Phialocephala scopiformis, a fungal endophyte of spruce producing the potent anti-insectan compound rugulosin.</title>
        <authorList>
            <consortium name="DOE Joint Genome Institute"/>
            <person name="Walker A.K."/>
            <person name="Frasz S.L."/>
            <person name="Seifert K.A."/>
            <person name="Miller J.D."/>
            <person name="Mondo S.J."/>
            <person name="Labutti K."/>
            <person name="Lipzen A."/>
            <person name="Dockter R."/>
            <person name="Kennedy M."/>
            <person name="Grigoriev I.V."/>
            <person name="Spatafora J.W."/>
        </authorList>
    </citation>
    <scope>NUCLEOTIDE SEQUENCE [LARGE SCALE GENOMIC DNA]</scope>
    <source>
        <strain evidence="2 3">CBS 120377</strain>
    </source>
</reference>
<dbReference type="RefSeq" id="XP_018060503.1">
    <property type="nucleotide sequence ID" value="XM_018210325.1"/>
</dbReference>
<keyword evidence="3" id="KW-1185">Reference proteome</keyword>
<protein>
    <submittedName>
        <fullName evidence="2">Uncharacterized protein</fullName>
    </submittedName>
</protein>
<feature type="non-terminal residue" evidence="2">
    <location>
        <position position="1"/>
    </location>
</feature>
<organism evidence="2 3">
    <name type="scientific">Mollisia scopiformis</name>
    <name type="common">Conifer needle endophyte fungus</name>
    <name type="synonym">Phialocephala scopiformis</name>
    <dbReference type="NCBI Taxonomy" id="149040"/>
    <lineage>
        <taxon>Eukaryota</taxon>
        <taxon>Fungi</taxon>
        <taxon>Dikarya</taxon>
        <taxon>Ascomycota</taxon>
        <taxon>Pezizomycotina</taxon>
        <taxon>Leotiomycetes</taxon>
        <taxon>Helotiales</taxon>
        <taxon>Mollisiaceae</taxon>
        <taxon>Mollisia</taxon>
    </lineage>
</organism>